<dbReference type="EMBL" id="JAKROA010000004">
    <property type="protein sequence ID" value="KAL5107726.1"/>
    <property type="molecule type" value="Genomic_DNA"/>
</dbReference>
<reference evidence="1" key="2">
    <citation type="submission" date="2024-12" db="EMBL/GenBank/DDBJ databases">
        <authorList>
            <person name="Estrada K."/>
            <person name="Bobes R.J."/>
            <person name="Sanchez-Flores A."/>
            <person name="Laclette J.P."/>
        </authorList>
    </citation>
    <scope>NUCLEOTIDE SEQUENCE</scope>
    <source>
        <strain evidence="1">WFUcys</strain>
        <tissue evidence="1">Peritoneal cavity of infected mice</tissue>
    </source>
</reference>
<keyword evidence="3" id="KW-1185">Reference proteome</keyword>
<evidence type="ECO:0000313" key="1">
    <source>
        <dbReference type="EMBL" id="KAL5107563.1"/>
    </source>
</evidence>
<proteinExistence type="predicted"/>
<accession>A0ABR4QDA9</accession>
<evidence type="ECO:0000313" key="2">
    <source>
        <dbReference type="EMBL" id="KAL5107726.1"/>
    </source>
</evidence>
<comment type="caution">
    <text evidence="1">The sequence shown here is derived from an EMBL/GenBank/DDBJ whole genome shotgun (WGS) entry which is preliminary data.</text>
</comment>
<dbReference type="Proteomes" id="UP001651158">
    <property type="component" value="Unassembled WGS sequence"/>
</dbReference>
<sequence>MLAICTAHQHISFRDLTSRLAQTYTNRFITHVRLAATLSTPRCRAASTNGDLSPLSLSFFMSHTYSSVSHPLTLVHSCKPCLSDKSCPNAVCQPPRDAAWAWQTGHSRFVEETSFNRVHPIQPVVYGMGGQHKGK</sequence>
<organism evidence="1 3">
    <name type="scientific">Taenia crassiceps</name>
    <dbReference type="NCBI Taxonomy" id="6207"/>
    <lineage>
        <taxon>Eukaryota</taxon>
        <taxon>Metazoa</taxon>
        <taxon>Spiralia</taxon>
        <taxon>Lophotrochozoa</taxon>
        <taxon>Platyhelminthes</taxon>
        <taxon>Cestoda</taxon>
        <taxon>Eucestoda</taxon>
        <taxon>Cyclophyllidea</taxon>
        <taxon>Taeniidae</taxon>
        <taxon>Taenia</taxon>
    </lineage>
</organism>
<protein>
    <submittedName>
        <fullName evidence="1">Uncharacterized protein</fullName>
    </submittedName>
</protein>
<gene>
    <name evidence="1" type="ORF">TcWFU_003572</name>
    <name evidence="2" type="ORF">TcWFU_005051</name>
</gene>
<evidence type="ECO:0000313" key="3">
    <source>
        <dbReference type="Proteomes" id="UP001651158"/>
    </source>
</evidence>
<name>A0ABR4QDA9_9CEST</name>
<dbReference type="EMBL" id="JAKROA010000004">
    <property type="protein sequence ID" value="KAL5107563.1"/>
    <property type="molecule type" value="Genomic_DNA"/>
</dbReference>
<reference evidence="1 3" key="1">
    <citation type="journal article" date="2022" name="Front. Cell. Infect. Microbiol.">
        <title>The Genomes of Two Strains of Taenia crassiceps the Animal Model for the Study of Human Cysticercosis.</title>
        <authorList>
            <person name="Bobes R.J."/>
            <person name="Estrada K."/>
            <person name="Rios-Valencia D.G."/>
            <person name="Calderon-Gallegos A."/>
            <person name="de la Torre P."/>
            <person name="Carrero J.C."/>
            <person name="Sanchez-Flores A."/>
            <person name="Laclette J.P."/>
        </authorList>
    </citation>
    <scope>NUCLEOTIDE SEQUENCE [LARGE SCALE GENOMIC DNA]</scope>
    <source>
        <strain evidence="1">WFUcys</strain>
    </source>
</reference>